<dbReference type="Gene3D" id="3.30.70.270">
    <property type="match status" value="2"/>
</dbReference>
<evidence type="ECO:0000313" key="2">
    <source>
        <dbReference type="EMBL" id="GEY92539.1"/>
    </source>
</evidence>
<feature type="non-terminal residue" evidence="2">
    <location>
        <position position="1"/>
    </location>
</feature>
<proteinExistence type="predicted"/>
<dbReference type="InterPro" id="IPR056924">
    <property type="entry name" value="SH3_Tf2-1"/>
</dbReference>
<dbReference type="InterPro" id="IPR043128">
    <property type="entry name" value="Rev_trsase/Diguanyl_cyclase"/>
</dbReference>
<comment type="caution">
    <text evidence="2">The sequence shown here is derived from an EMBL/GenBank/DDBJ whole genome shotgun (WGS) entry which is preliminary data.</text>
</comment>
<dbReference type="InterPro" id="IPR043502">
    <property type="entry name" value="DNA/RNA_pol_sf"/>
</dbReference>
<keyword evidence="2" id="KW-0808">Transferase</keyword>
<dbReference type="GO" id="GO:0003964">
    <property type="term" value="F:RNA-directed DNA polymerase activity"/>
    <property type="evidence" value="ECO:0007669"/>
    <property type="project" value="UniProtKB-KW"/>
</dbReference>
<name>A0A699I4K8_TANCI</name>
<feature type="domain" description="Tf2-1-like SH3-like" evidence="1">
    <location>
        <begin position="186"/>
        <end position="250"/>
    </location>
</feature>
<dbReference type="SUPFAM" id="SSF56672">
    <property type="entry name" value="DNA/RNA polymerases"/>
    <property type="match status" value="1"/>
</dbReference>
<keyword evidence="2" id="KW-0695">RNA-directed DNA polymerase</keyword>
<dbReference type="PANTHER" id="PTHR46148:SF59">
    <property type="entry name" value="NUCLEOTIDYLTRANSFERASE, RIBONUCLEASE H"/>
    <property type="match status" value="1"/>
</dbReference>
<dbReference type="PANTHER" id="PTHR46148">
    <property type="entry name" value="CHROMO DOMAIN-CONTAINING PROTEIN"/>
    <property type="match status" value="1"/>
</dbReference>
<organism evidence="2">
    <name type="scientific">Tanacetum cinerariifolium</name>
    <name type="common">Dalmatian daisy</name>
    <name type="synonym">Chrysanthemum cinerariifolium</name>
    <dbReference type="NCBI Taxonomy" id="118510"/>
    <lineage>
        <taxon>Eukaryota</taxon>
        <taxon>Viridiplantae</taxon>
        <taxon>Streptophyta</taxon>
        <taxon>Embryophyta</taxon>
        <taxon>Tracheophyta</taxon>
        <taxon>Spermatophyta</taxon>
        <taxon>Magnoliopsida</taxon>
        <taxon>eudicotyledons</taxon>
        <taxon>Gunneridae</taxon>
        <taxon>Pentapetalae</taxon>
        <taxon>asterids</taxon>
        <taxon>campanulids</taxon>
        <taxon>Asterales</taxon>
        <taxon>Asteraceae</taxon>
        <taxon>Asteroideae</taxon>
        <taxon>Anthemideae</taxon>
        <taxon>Anthemidinae</taxon>
        <taxon>Tanacetum</taxon>
    </lineage>
</organism>
<protein>
    <submittedName>
        <fullName evidence="2">Putative reverse transcriptase domain-containing protein</fullName>
    </submittedName>
</protein>
<dbReference type="AlphaFoldDB" id="A0A699I4K8"/>
<sequence>YRELDKLATKNLPRINDLFDQLQVSRYFSKIDIRPGYYQLRVHGEDILKTVFRMRYGHFEFTVLPFGVNQCTRGFHGLDESGYYRRFIVNFSKIAKPFASLMQKNRKYERGREQEKAFQTLKDNLCLKGRERDNRNAAWPEPTNGKEGRWRVLVNIIESLKDAIGYEYGLSSSNGWTKKPLEFKVGDQVLLKVSPWKGVVHFGKKGKLAPRYVGPFEILERIGPVAYRLILPQELIGVHDTFHVLNMKKCLEHANLHVPLGEVKIDKTLCFVIEPVVIMDHEVKSLKRNRILIVKVHWNLKRVHEDFIKTKYPHLLVEQAIVGNTK</sequence>
<reference evidence="2" key="1">
    <citation type="journal article" date="2019" name="Sci. Rep.">
        <title>Draft genome of Tanacetum cinerariifolium, the natural source of mosquito coil.</title>
        <authorList>
            <person name="Yamashiro T."/>
            <person name="Shiraishi A."/>
            <person name="Satake H."/>
            <person name="Nakayama K."/>
        </authorList>
    </citation>
    <scope>NUCLEOTIDE SEQUENCE</scope>
</reference>
<dbReference type="Pfam" id="PF24626">
    <property type="entry name" value="SH3_Tf2-1"/>
    <property type="match status" value="1"/>
</dbReference>
<evidence type="ECO:0000259" key="1">
    <source>
        <dbReference type="Pfam" id="PF24626"/>
    </source>
</evidence>
<dbReference type="EMBL" id="BKCJ010223021">
    <property type="protein sequence ID" value="GEY92539.1"/>
    <property type="molecule type" value="Genomic_DNA"/>
</dbReference>
<gene>
    <name evidence="2" type="ORF">Tci_464513</name>
</gene>
<accession>A0A699I4K8</accession>
<keyword evidence="2" id="KW-0548">Nucleotidyltransferase</keyword>
<dbReference type="Gene3D" id="3.10.10.10">
    <property type="entry name" value="HIV Type 1 Reverse Transcriptase, subunit A, domain 1"/>
    <property type="match status" value="1"/>
</dbReference>